<comment type="caution">
    <text evidence="2">The sequence shown here is derived from an EMBL/GenBank/DDBJ whole genome shotgun (WGS) entry which is preliminary data.</text>
</comment>
<organism evidence="2 3">
    <name type="scientific">Xanthocytophaga flava</name>
    <dbReference type="NCBI Taxonomy" id="3048013"/>
    <lineage>
        <taxon>Bacteria</taxon>
        <taxon>Pseudomonadati</taxon>
        <taxon>Bacteroidota</taxon>
        <taxon>Cytophagia</taxon>
        <taxon>Cytophagales</taxon>
        <taxon>Rhodocytophagaceae</taxon>
        <taxon>Xanthocytophaga</taxon>
    </lineage>
</organism>
<dbReference type="Proteomes" id="UP001241110">
    <property type="component" value="Unassembled WGS sequence"/>
</dbReference>
<proteinExistence type="predicted"/>
<evidence type="ECO:0000256" key="1">
    <source>
        <dbReference type="SAM" id="Phobius"/>
    </source>
</evidence>
<evidence type="ECO:0000313" key="3">
    <source>
        <dbReference type="Proteomes" id="UP001241110"/>
    </source>
</evidence>
<protein>
    <submittedName>
        <fullName evidence="2">Uncharacterized protein</fullName>
    </submittedName>
</protein>
<keyword evidence="1" id="KW-0812">Transmembrane</keyword>
<feature type="transmembrane region" description="Helical" evidence="1">
    <location>
        <begin position="12"/>
        <end position="31"/>
    </location>
</feature>
<evidence type="ECO:0000313" key="2">
    <source>
        <dbReference type="EMBL" id="MDJ1480245.1"/>
    </source>
</evidence>
<dbReference type="AlphaFoldDB" id="A0AAE3QMN7"/>
<name>A0AAE3QMN7_9BACT</name>
<reference evidence="2" key="1">
    <citation type="submission" date="2023-05" db="EMBL/GenBank/DDBJ databases">
        <authorList>
            <person name="Zhang X."/>
        </authorList>
    </citation>
    <scope>NUCLEOTIDE SEQUENCE</scope>
    <source>
        <strain evidence="2">YF14B1</strain>
    </source>
</reference>
<feature type="transmembrane region" description="Helical" evidence="1">
    <location>
        <begin position="43"/>
        <end position="65"/>
    </location>
</feature>
<gene>
    <name evidence="2" type="ORF">QNI16_07095</name>
</gene>
<dbReference type="EMBL" id="JASJOS010000003">
    <property type="protein sequence ID" value="MDJ1480245.1"/>
    <property type="molecule type" value="Genomic_DNA"/>
</dbReference>
<keyword evidence="1" id="KW-1133">Transmembrane helix</keyword>
<feature type="transmembrane region" description="Helical" evidence="1">
    <location>
        <begin position="86"/>
        <end position="108"/>
    </location>
</feature>
<sequence>MEDIDSIRSMMIHGLTLLLLPLIVLACYKLSSANRWFTYFKQSGLLITGYLLGAAIRLLILLSILKEYVRHPTYDLQDCYTRDKMMIDDFGLIGMLTMFGSIVGYYYYKRREALNLENN</sequence>
<keyword evidence="1" id="KW-0472">Membrane</keyword>
<accession>A0AAE3QMN7</accession>